<dbReference type="InterPro" id="IPR051450">
    <property type="entry name" value="Gfo/Idh/MocA_Oxidoreductases"/>
</dbReference>
<name>A0A7D4QAI4_9MICO</name>
<sequence>MVTGVGIIGAGPGVAALHMPTVARLGRRFDVVHVSDAGSGRARALAQRAGAAWSHGVDDLLADPGVEVVVVASPPHRHAEQVLSAIAAGKRAILCEKPLALTHAETDAVVDAAQAAGVALVVGTNHLFDPAWGSARHHVAAGGRIRTVSVTAALPPNIRYHELVTEPAPIAASRPARDLTDRHVRAGIMRQLVLGLLIHDLPLVRDLAPHEPEVVFARLVPAPIGCAIGLRAGEVLVQLTAALLPAGAEAQWRMTVGTTTDQFEIDFPPSFVHGGSARVRAYGDGTRETVYAAHPEDGYLAEWRALASAIDGQAPVDHEDLRADAHFAIDIADDAAAAILAGASA</sequence>
<dbReference type="PANTHER" id="PTHR43377">
    <property type="entry name" value="BILIVERDIN REDUCTASE A"/>
    <property type="match status" value="1"/>
</dbReference>
<dbReference type="SUPFAM" id="SSF51735">
    <property type="entry name" value="NAD(P)-binding Rossmann-fold domains"/>
    <property type="match status" value="1"/>
</dbReference>
<reference evidence="2 3" key="1">
    <citation type="submission" date="2020-05" db="EMBL/GenBank/DDBJ databases">
        <title>Strain PA2F3 complete genome.</title>
        <authorList>
            <person name="Kim Y.-S."/>
            <person name="Kim S.-J."/>
            <person name="Jung H.-k."/>
            <person name="Kim S.-E."/>
            <person name="Kim K.-H."/>
        </authorList>
    </citation>
    <scope>NUCLEOTIDE SEQUENCE [LARGE SCALE GENOMIC DNA]</scope>
    <source>
        <strain evidence="2 3">PA2F3</strain>
    </source>
</reference>
<dbReference type="InterPro" id="IPR036291">
    <property type="entry name" value="NAD(P)-bd_dom_sf"/>
</dbReference>
<dbReference type="GO" id="GO:0000166">
    <property type="term" value="F:nucleotide binding"/>
    <property type="evidence" value="ECO:0007669"/>
    <property type="project" value="InterPro"/>
</dbReference>
<evidence type="ECO:0000313" key="3">
    <source>
        <dbReference type="Proteomes" id="UP000502498"/>
    </source>
</evidence>
<feature type="domain" description="Gfo/Idh/MocA-like oxidoreductase N-terminal" evidence="1">
    <location>
        <begin position="5"/>
        <end position="123"/>
    </location>
</feature>
<dbReference type="Gene3D" id="3.30.360.10">
    <property type="entry name" value="Dihydrodipicolinate Reductase, domain 2"/>
    <property type="match status" value="1"/>
</dbReference>
<dbReference type="PANTHER" id="PTHR43377:SF1">
    <property type="entry name" value="BILIVERDIN REDUCTASE A"/>
    <property type="match status" value="1"/>
</dbReference>
<dbReference type="Gene3D" id="3.40.50.720">
    <property type="entry name" value="NAD(P)-binding Rossmann-like Domain"/>
    <property type="match status" value="1"/>
</dbReference>
<dbReference type="Proteomes" id="UP000502498">
    <property type="component" value="Chromosome"/>
</dbReference>
<proteinExistence type="predicted"/>
<dbReference type="Pfam" id="PF01408">
    <property type="entry name" value="GFO_IDH_MocA"/>
    <property type="match status" value="1"/>
</dbReference>
<dbReference type="EMBL" id="CP054038">
    <property type="protein sequence ID" value="QKJ21259.1"/>
    <property type="molecule type" value="Genomic_DNA"/>
</dbReference>
<evidence type="ECO:0000259" key="1">
    <source>
        <dbReference type="Pfam" id="PF01408"/>
    </source>
</evidence>
<protein>
    <submittedName>
        <fullName evidence="2">Gfo/Idh/MocA family oxidoreductase</fullName>
    </submittedName>
</protein>
<accession>A0A7D4QAI4</accession>
<dbReference type="InterPro" id="IPR000683">
    <property type="entry name" value="Gfo/Idh/MocA-like_OxRdtase_N"/>
</dbReference>
<organism evidence="2 3">
    <name type="scientific">Microbacterium hominis</name>
    <dbReference type="NCBI Taxonomy" id="162426"/>
    <lineage>
        <taxon>Bacteria</taxon>
        <taxon>Bacillati</taxon>
        <taxon>Actinomycetota</taxon>
        <taxon>Actinomycetes</taxon>
        <taxon>Micrococcales</taxon>
        <taxon>Microbacteriaceae</taxon>
        <taxon>Microbacterium</taxon>
    </lineage>
</organism>
<gene>
    <name evidence="2" type="ORF">HQM25_14200</name>
</gene>
<dbReference type="AlphaFoldDB" id="A0A7D4QAI4"/>
<evidence type="ECO:0000313" key="2">
    <source>
        <dbReference type="EMBL" id="QKJ21259.1"/>
    </source>
</evidence>